<evidence type="ECO:0000313" key="4">
    <source>
        <dbReference type="EMBL" id="ELT96616.1"/>
    </source>
</evidence>
<dbReference type="STRING" id="283909.R7TYW4"/>
<evidence type="ECO:0000259" key="3">
    <source>
        <dbReference type="PROSITE" id="PS51910"/>
    </source>
</evidence>
<dbReference type="GO" id="GO:0005576">
    <property type="term" value="C:extracellular region"/>
    <property type="evidence" value="ECO:0007669"/>
    <property type="project" value="TreeGrafter"/>
</dbReference>
<evidence type="ECO:0000313" key="6">
    <source>
        <dbReference type="Proteomes" id="UP000014760"/>
    </source>
</evidence>
<dbReference type="OrthoDB" id="76388at2759"/>
<dbReference type="PANTHER" id="PTHR11177">
    <property type="entry name" value="CHITINASE"/>
    <property type="match status" value="1"/>
</dbReference>
<feature type="domain" description="GH18" evidence="3">
    <location>
        <begin position="15"/>
        <end position="387"/>
    </location>
</feature>
<organism evidence="4">
    <name type="scientific">Capitella teleta</name>
    <name type="common">Polychaete worm</name>
    <dbReference type="NCBI Taxonomy" id="283909"/>
    <lineage>
        <taxon>Eukaryota</taxon>
        <taxon>Metazoa</taxon>
        <taxon>Spiralia</taxon>
        <taxon>Lophotrochozoa</taxon>
        <taxon>Annelida</taxon>
        <taxon>Polychaeta</taxon>
        <taxon>Sedentaria</taxon>
        <taxon>Scolecida</taxon>
        <taxon>Capitellidae</taxon>
        <taxon>Capitella</taxon>
    </lineage>
</organism>
<protein>
    <recommendedName>
        <fullName evidence="3">GH18 domain-containing protein</fullName>
    </recommendedName>
</protein>
<dbReference type="PANTHER" id="PTHR11177:SF317">
    <property type="entry name" value="CHITINASE 12-RELATED"/>
    <property type="match status" value="1"/>
</dbReference>
<dbReference type="EnsemblMetazoa" id="CapteT226806">
    <property type="protein sequence ID" value="CapteP226806"/>
    <property type="gene ID" value="CapteG226806"/>
</dbReference>
<keyword evidence="2" id="KW-1015">Disulfide bond</keyword>
<gene>
    <name evidence="4" type="ORF">CAPTEDRAFT_226806</name>
</gene>
<evidence type="ECO:0000313" key="5">
    <source>
        <dbReference type="EnsemblMetazoa" id="CapteP226806"/>
    </source>
</evidence>
<sequence length="391" mass="43641">MLSFKRAASVEADRKPVVCYYTNWSQYRPGDAKFISSDIDVSLCDDLIFAFAALSGSRPCTLIPVEWNDDGPNGMYEQFTSLKILKPSLRTLLSVGGWSMGTETMTLMLSTAETRAEFVTSSIEYLRSRNFDGLDLHFEYPGNHGSPPEDKQRFTSLVQELRAAYDEESRRTKQTPLLITAAVSAVRTIITSAYEIEEICSELDSIGLMSYDFEGGWGSSTGHNAQLYARSAQESYNAELNVEWAADYWVSQGCPKSKLLIGMPMYGRGFTLRDPDQNGFGAPAGGPSPSMEYTREAGFLSYYEICTLSNVNRVFDEESKVPYVYDESVWIGYDDDESLRNKVEWVHEEGLMGVMVWAMDLDDFSGSFCDQGPYPLISFSAGSLETVVSES</sequence>
<dbReference type="GO" id="GO:0006032">
    <property type="term" value="P:chitin catabolic process"/>
    <property type="evidence" value="ECO:0007669"/>
    <property type="project" value="TreeGrafter"/>
</dbReference>
<accession>R7TYW4</accession>
<dbReference type="HOGENOM" id="CLU_002833_3_1_1"/>
<dbReference type="InterPro" id="IPR029070">
    <property type="entry name" value="Chitinase_insertion_sf"/>
</dbReference>
<dbReference type="FunFam" id="3.10.50.10:FF:000001">
    <property type="entry name" value="Chitinase 3-like 1"/>
    <property type="match status" value="1"/>
</dbReference>
<proteinExistence type="predicted"/>
<dbReference type="SUPFAM" id="SSF51445">
    <property type="entry name" value="(Trans)glycosidases"/>
    <property type="match status" value="1"/>
</dbReference>
<dbReference type="FunFam" id="3.20.20.80:FF:000007">
    <property type="entry name" value="Acidic mammalian chitinase"/>
    <property type="match status" value="1"/>
</dbReference>
<dbReference type="Pfam" id="PF00704">
    <property type="entry name" value="Glyco_hydro_18"/>
    <property type="match status" value="1"/>
</dbReference>
<evidence type="ECO:0000256" key="1">
    <source>
        <dbReference type="ARBA" id="ARBA00022729"/>
    </source>
</evidence>
<dbReference type="GO" id="GO:0008061">
    <property type="term" value="F:chitin binding"/>
    <property type="evidence" value="ECO:0007669"/>
    <property type="project" value="InterPro"/>
</dbReference>
<dbReference type="AlphaFoldDB" id="R7TYW4"/>
<dbReference type="InterPro" id="IPR050314">
    <property type="entry name" value="Glycosyl_Hydrlase_18"/>
</dbReference>
<dbReference type="EMBL" id="AMQN01011247">
    <property type="status" value="NOT_ANNOTATED_CDS"/>
    <property type="molecule type" value="Genomic_DNA"/>
</dbReference>
<evidence type="ECO:0000256" key="2">
    <source>
        <dbReference type="ARBA" id="ARBA00023157"/>
    </source>
</evidence>
<dbReference type="Gene3D" id="3.10.50.10">
    <property type="match status" value="1"/>
</dbReference>
<dbReference type="InterPro" id="IPR017853">
    <property type="entry name" value="GH"/>
</dbReference>
<name>R7TYW4_CAPTE</name>
<dbReference type="CDD" id="cd02872">
    <property type="entry name" value="GH18_chitolectin_chitotriosidase"/>
    <property type="match status" value="1"/>
</dbReference>
<keyword evidence="1" id="KW-0732">Signal</keyword>
<dbReference type="InterPro" id="IPR011583">
    <property type="entry name" value="Chitinase_II/V-like_cat"/>
</dbReference>
<dbReference type="InterPro" id="IPR001223">
    <property type="entry name" value="Glyco_hydro18_cat"/>
</dbReference>
<dbReference type="PROSITE" id="PS51910">
    <property type="entry name" value="GH18_2"/>
    <property type="match status" value="1"/>
</dbReference>
<keyword evidence="6" id="KW-1185">Reference proteome</keyword>
<dbReference type="GO" id="GO:0005975">
    <property type="term" value="P:carbohydrate metabolic process"/>
    <property type="evidence" value="ECO:0007669"/>
    <property type="project" value="InterPro"/>
</dbReference>
<dbReference type="SUPFAM" id="SSF54556">
    <property type="entry name" value="Chitinase insertion domain"/>
    <property type="match status" value="1"/>
</dbReference>
<reference evidence="5" key="3">
    <citation type="submission" date="2015-06" db="UniProtKB">
        <authorList>
            <consortium name="EnsemblMetazoa"/>
        </authorList>
    </citation>
    <scope>IDENTIFICATION</scope>
</reference>
<dbReference type="EMBL" id="KB308778">
    <property type="protein sequence ID" value="ELT96616.1"/>
    <property type="molecule type" value="Genomic_DNA"/>
</dbReference>
<dbReference type="Proteomes" id="UP000014760">
    <property type="component" value="Unassembled WGS sequence"/>
</dbReference>
<reference evidence="4 6" key="2">
    <citation type="journal article" date="2013" name="Nature">
        <title>Insights into bilaterian evolution from three spiralian genomes.</title>
        <authorList>
            <person name="Simakov O."/>
            <person name="Marletaz F."/>
            <person name="Cho S.J."/>
            <person name="Edsinger-Gonzales E."/>
            <person name="Havlak P."/>
            <person name="Hellsten U."/>
            <person name="Kuo D.H."/>
            <person name="Larsson T."/>
            <person name="Lv J."/>
            <person name="Arendt D."/>
            <person name="Savage R."/>
            <person name="Osoegawa K."/>
            <person name="de Jong P."/>
            <person name="Grimwood J."/>
            <person name="Chapman J.A."/>
            <person name="Shapiro H."/>
            <person name="Aerts A."/>
            <person name="Otillar R.P."/>
            <person name="Terry A.Y."/>
            <person name="Boore J.L."/>
            <person name="Grigoriev I.V."/>
            <person name="Lindberg D.R."/>
            <person name="Seaver E.C."/>
            <person name="Weisblat D.A."/>
            <person name="Putnam N.H."/>
            <person name="Rokhsar D.S."/>
        </authorList>
    </citation>
    <scope>NUCLEOTIDE SEQUENCE</scope>
    <source>
        <strain evidence="4 6">I ESC-2004</strain>
    </source>
</reference>
<reference evidence="6" key="1">
    <citation type="submission" date="2012-12" db="EMBL/GenBank/DDBJ databases">
        <authorList>
            <person name="Hellsten U."/>
            <person name="Grimwood J."/>
            <person name="Chapman J.A."/>
            <person name="Shapiro H."/>
            <person name="Aerts A."/>
            <person name="Otillar R.P."/>
            <person name="Terry A.Y."/>
            <person name="Boore J.L."/>
            <person name="Simakov O."/>
            <person name="Marletaz F."/>
            <person name="Cho S.-J."/>
            <person name="Edsinger-Gonzales E."/>
            <person name="Havlak P."/>
            <person name="Kuo D.-H."/>
            <person name="Larsson T."/>
            <person name="Lv J."/>
            <person name="Arendt D."/>
            <person name="Savage R."/>
            <person name="Osoegawa K."/>
            <person name="de Jong P."/>
            <person name="Lindberg D.R."/>
            <person name="Seaver E.C."/>
            <person name="Weisblat D.A."/>
            <person name="Putnam N.H."/>
            <person name="Grigoriev I.V."/>
            <person name="Rokhsar D.S."/>
        </authorList>
    </citation>
    <scope>NUCLEOTIDE SEQUENCE</scope>
    <source>
        <strain evidence="6">I ESC-2004</strain>
    </source>
</reference>
<dbReference type="Gene3D" id="3.20.20.80">
    <property type="entry name" value="Glycosidases"/>
    <property type="match status" value="1"/>
</dbReference>
<dbReference type="SMART" id="SM00636">
    <property type="entry name" value="Glyco_18"/>
    <property type="match status" value="1"/>
</dbReference>
<dbReference type="OMA" id="GASHYNI"/>
<dbReference type="GO" id="GO:0004568">
    <property type="term" value="F:chitinase activity"/>
    <property type="evidence" value="ECO:0007669"/>
    <property type="project" value="TreeGrafter"/>
</dbReference>